<evidence type="ECO:0000313" key="6">
    <source>
        <dbReference type="Proteomes" id="UP000184203"/>
    </source>
</evidence>
<organism evidence="3 5">
    <name type="scientific">Haladaptatus paucihalophilus DX253</name>
    <dbReference type="NCBI Taxonomy" id="797209"/>
    <lineage>
        <taxon>Archaea</taxon>
        <taxon>Methanobacteriati</taxon>
        <taxon>Methanobacteriota</taxon>
        <taxon>Stenosarchaea group</taxon>
        <taxon>Halobacteria</taxon>
        <taxon>Halobacteriales</taxon>
        <taxon>Haladaptataceae</taxon>
        <taxon>Haladaptatus</taxon>
    </lineage>
</organism>
<dbReference type="InterPro" id="IPR045569">
    <property type="entry name" value="Metalloprtase-TldD/E_C"/>
</dbReference>
<dbReference type="GO" id="GO:0008237">
    <property type="term" value="F:metallopeptidase activity"/>
    <property type="evidence" value="ECO:0007669"/>
    <property type="project" value="InterPro"/>
</dbReference>
<dbReference type="InterPro" id="IPR036059">
    <property type="entry name" value="TldD/PmbA_sf"/>
</dbReference>
<sequence length="530" mass="57072">MYVWFEEIRALVGRILGVPREGGGMDETEDGPDLGDELDVAEWILSRFDSDDEVAVAEVGYLDRTQTTGSATPAEVRSADDLSNEGIWWRVFVEGSADYRFTTSFSESHLEDLMERSIRSARVLDQRVPAKYDPGTVHQAVHPGWTVGGSLSDSAATEKLTAVRSAFAESMDGLALDRAAVSYRDERLSSVLLTTTGTTVRTSLERASVETVVAPANAEKVQRHFGTTTGPAFFDALPGHFDELAASVRERKGYPPLDDAETTSIGGDGDADVVFGPRAAAALFHHVAHYLEMDAAYLGSSPFSVGDRFGPPGLDVEDCVHAGSWAALGYDAEGKPTTPVTLVSDGIVRNFLHDTVSAIEEETVPMGSVVPSVGYERPPRIHARHLDVAAGSASRASLLDGADVYVESVETPRIENEATRTKRASSMPPSVLYAKDIAATTPSEFEDEATTQELTFPVRLGYTVDGSERGKRFAGGAVTVPLGALRSITGIDDVRETVTGVCSKHRSMIPYAVTAPSIRFSMRFSNLRIC</sequence>
<reference evidence="4" key="2">
    <citation type="submission" date="2016-11" db="EMBL/GenBank/DDBJ databases">
        <authorList>
            <person name="Jaros S."/>
            <person name="Januszkiewicz K."/>
            <person name="Wedrychowicz H."/>
        </authorList>
    </citation>
    <scope>NUCLEOTIDE SEQUENCE [LARGE SCALE GENOMIC DNA]</scope>
    <source>
        <strain evidence="4">DX253</strain>
    </source>
</reference>
<dbReference type="eggNOG" id="arCOG00321">
    <property type="taxonomic scope" value="Archaea"/>
</dbReference>
<reference evidence="3 5" key="1">
    <citation type="journal article" date="2014" name="ISME J.">
        <title>Trehalose/2-sulfotrehalose biosynthesis and glycine-betaine uptake are widely spread mechanisms for osmoadaptation in the Halobacteriales.</title>
        <authorList>
            <person name="Youssef N.H."/>
            <person name="Savage-Ashlock K.N."/>
            <person name="McCully A.L."/>
            <person name="Luedtke B."/>
            <person name="Shaw E.I."/>
            <person name="Hoff W.D."/>
            <person name="Elshahed M.S."/>
        </authorList>
    </citation>
    <scope>NUCLEOTIDE SEQUENCE [LARGE SCALE GENOMIC DNA]</scope>
    <source>
        <strain evidence="3 5">DX253</strain>
    </source>
</reference>
<reference evidence="6" key="3">
    <citation type="submission" date="2016-11" db="EMBL/GenBank/DDBJ databases">
        <authorList>
            <person name="Varghese N."/>
            <person name="Submissions S."/>
        </authorList>
    </citation>
    <scope>NUCLEOTIDE SEQUENCE [LARGE SCALE GENOMIC DNA]</scope>
    <source>
        <strain evidence="6">DX253</strain>
    </source>
</reference>
<evidence type="ECO:0000313" key="4">
    <source>
        <dbReference type="EMBL" id="SHK28888.1"/>
    </source>
</evidence>
<dbReference type="OrthoDB" id="98233at2157"/>
<dbReference type="GO" id="GO:0006508">
    <property type="term" value="P:proteolysis"/>
    <property type="evidence" value="ECO:0007669"/>
    <property type="project" value="InterPro"/>
</dbReference>
<comment type="similarity">
    <text evidence="1">Belongs to the peptidase U62 family.</text>
</comment>
<accession>E7QXJ8</accession>
<keyword evidence="6" id="KW-1185">Reference proteome</keyword>
<dbReference type="Pfam" id="PF19289">
    <property type="entry name" value="PmbA_TldD_3rd"/>
    <property type="match status" value="1"/>
</dbReference>
<dbReference type="SUPFAM" id="SSF111283">
    <property type="entry name" value="Putative modulator of DNA gyrase, PmbA/TldD"/>
    <property type="match status" value="1"/>
</dbReference>
<dbReference type="PANTHER" id="PTHR30624">
    <property type="entry name" value="UNCHARACTERIZED PROTEIN TLDD AND PMBA"/>
    <property type="match status" value="1"/>
</dbReference>
<dbReference type="PANTHER" id="PTHR30624:SF4">
    <property type="entry name" value="METALLOPROTEASE TLDD"/>
    <property type="match status" value="1"/>
</dbReference>
<dbReference type="STRING" id="797209.GCA_000376445_02907"/>
<dbReference type="GO" id="GO:0005829">
    <property type="term" value="C:cytosol"/>
    <property type="evidence" value="ECO:0007669"/>
    <property type="project" value="TreeGrafter"/>
</dbReference>
<proteinExistence type="inferred from homology"/>
<evidence type="ECO:0000313" key="5">
    <source>
        <dbReference type="Proteomes" id="UP000003751"/>
    </source>
</evidence>
<dbReference type="EMBL" id="FRAN01000001">
    <property type="protein sequence ID" value="SHK28888.1"/>
    <property type="molecule type" value="Genomic_DNA"/>
</dbReference>
<dbReference type="Proteomes" id="UP000003751">
    <property type="component" value="Unassembled WGS sequence"/>
</dbReference>
<protein>
    <submittedName>
        <fullName evidence="3">Peptidase U62 modulator of DNA gyrase</fullName>
    </submittedName>
    <submittedName>
        <fullName evidence="4">TldD protein</fullName>
    </submittedName>
</protein>
<dbReference type="InterPro" id="IPR051463">
    <property type="entry name" value="Peptidase_U62_metallo"/>
</dbReference>
<name>E7QXJ8_HALPU</name>
<evidence type="ECO:0000256" key="1">
    <source>
        <dbReference type="ARBA" id="ARBA00005836"/>
    </source>
</evidence>
<feature type="domain" description="Metalloprotease TldD/E C-terminal" evidence="2">
    <location>
        <begin position="269"/>
        <end position="409"/>
    </location>
</feature>
<evidence type="ECO:0000313" key="3">
    <source>
        <dbReference type="EMBL" id="EFW91001.1"/>
    </source>
</evidence>
<dbReference type="Proteomes" id="UP000184203">
    <property type="component" value="Unassembled WGS sequence"/>
</dbReference>
<dbReference type="PATRIC" id="fig|797209.4.peg.3465"/>
<dbReference type="InterPro" id="IPR035068">
    <property type="entry name" value="TldD/PmbA_N"/>
</dbReference>
<evidence type="ECO:0000259" key="2">
    <source>
        <dbReference type="Pfam" id="PF19289"/>
    </source>
</evidence>
<gene>
    <name evidence="4" type="ORF">SAMN05444342_1213</name>
    <name evidence="3" type="ORF">ZOD2009_17683</name>
</gene>
<dbReference type="AlphaFoldDB" id="E7QXJ8"/>
<dbReference type="Gene3D" id="3.30.2290.10">
    <property type="entry name" value="PmbA/TldD superfamily"/>
    <property type="match status" value="1"/>
</dbReference>
<dbReference type="EMBL" id="AEMG01000019">
    <property type="protein sequence ID" value="EFW91001.1"/>
    <property type="molecule type" value="Genomic_DNA"/>
</dbReference>